<name>A0A2T8KPX5_9POAL</name>
<protein>
    <submittedName>
        <fullName evidence="3">Uncharacterized protein</fullName>
    </submittedName>
</protein>
<sequence length="415" mass="45615">MSFILSCDFWFCCGSANDPECQPPPLYPQPTQPETQVVTVLHPPGQLVPHKSSDQMPPPLPAPALPPTIVYNLQHPGTTSSPHVPNGKAYYLPPPKMDQPAWPSATPPSHASPSKEYNVPQPVTQQPSSSFHSTPPSKAYDPLPQSVQMIPSHVPLTKEHEPVMSQTPPQADRSASQARNTYQTPSITNQQMKSPKVPSKRHETIVPTLVPMHAPTPAPSKVHNPLQQSEQAVLHTDVFDEPSLSDLTSQPPAQAVYPARQPSKTYKNLPSMNQQSMLPHVASKRNETPILAVAPTLAHPPVPSKVHDPLAQSKKTVLSCLPSNKAHDEPPPAQVSSQPPSQVAWHAHQPSKTCQKLPSMDQELVPPHAPSKRYEPPVQAVAQTKSLKDANFSMEYYSEAQRQEYFLMDGCQQYY</sequence>
<feature type="compositionally biased region" description="Polar residues" evidence="1">
    <location>
        <begin position="164"/>
        <end position="193"/>
    </location>
</feature>
<reference evidence="3" key="1">
    <citation type="submission" date="2018-04" db="EMBL/GenBank/DDBJ databases">
        <title>WGS assembly of Panicum hallii.</title>
        <authorList>
            <person name="Lovell J."/>
            <person name="Jenkins J."/>
            <person name="Lowry D."/>
            <person name="Mamidi S."/>
            <person name="Sreedasyam A."/>
            <person name="Weng X."/>
            <person name="Barry K."/>
            <person name="Bonette J."/>
            <person name="Campitelli B."/>
            <person name="Daum C."/>
            <person name="Gordon S."/>
            <person name="Gould B."/>
            <person name="Lipzen A."/>
            <person name="Macqueen A."/>
            <person name="Palacio-Mejia J."/>
            <person name="Plott C."/>
            <person name="Shakirov E."/>
            <person name="Shu S."/>
            <person name="Yoshinaga Y."/>
            <person name="Zane M."/>
            <person name="Rokhsar D."/>
            <person name="Grimwood J."/>
            <person name="Schmutz J."/>
            <person name="Juenger T."/>
        </authorList>
    </citation>
    <scope>NUCLEOTIDE SEQUENCE [LARGE SCALE GENOMIC DNA]</scope>
    <source>
        <strain evidence="3">FIL2</strain>
    </source>
</reference>
<feature type="region of interest" description="Disordered" evidence="1">
    <location>
        <begin position="44"/>
        <end position="144"/>
    </location>
</feature>
<dbReference type="AlphaFoldDB" id="A0A2T8KPX5"/>
<dbReference type="Proteomes" id="UP000243499">
    <property type="component" value="Chromosome 2"/>
</dbReference>
<feature type="signal peptide" evidence="2">
    <location>
        <begin position="1"/>
        <end position="16"/>
    </location>
</feature>
<feature type="compositionally biased region" description="Low complexity" evidence="1">
    <location>
        <begin position="100"/>
        <end position="114"/>
    </location>
</feature>
<dbReference type="EMBL" id="CM008047">
    <property type="protein sequence ID" value="PVH64247.1"/>
    <property type="molecule type" value="Genomic_DNA"/>
</dbReference>
<keyword evidence="2" id="KW-0732">Signal</keyword>
<evidence type="ECO:0000256" key="1">
    <source>
        <dbReference type="SAM" id="MobiDB-lite"/>
    </source>
</evidence>
<evidence type="ECO:0000256" key="2">
    <source>
        <dbReference type="SAM" id="SignalP"/>
    </source>
</evidence>
<organism evidence="3">
    <name type="scientific">Panicum hallii</name>
    <dbReference type="NCBI Taxonomy" id="206008"/>
    <lineage>
        <taxon>Eukaryota</taxon>
        <taxon>Viridiplantae</taxon>
        <taxon>Streptophyta</taxon>
        <taxon>Embryophyta</taxon>
        <taxon>Tracheophyta</taxon>
        <taxon>Spermatophyta</taxon>
        <taxon>Magnoliopsida</taxon>
        <taxon>Liliopsida</taxon>
        <taxon>Poales</taxon>
        <taxon>Poaceae</taxon>
        <taxon>PACMAD clade</taxon>
        <taxon>Panicoideae</taxon>
        <taxon>Panicodae</taxon>
        <taxon>Paniceae</taxon>
        <taxon>Panicinae</taxon>
        <taxon>Panicum</taxon>
        <taxon>Panicum sect. Panicum</taxon>
    </lineage>
</organism>
<feature type="compositionally biased region" description="Low complexity" evidence="1">
    <location>
        <begin position="334"/>
        <end position="344"/>
    </location>
</feature>
<feature type="region of interest" description="Disordered" evidence="1">
    <location>
        <begin position="321"/>
        <end position="375"/>
    </location>
</feature>
<feature type="compositionally biased region" description="Polar residues" evidence="1">
    <location>
        <begin position="121"/>
        <end position="136"/>
    </location>
</feature>
<feature type="region of interest" description="Disordered" evidence="1">
    <location>
        <begin position="160"/>
        <end position="200"/>
    </location>
</feature>
<gene>
    <name evidence="3" type="ORF">PAHAL_2G221500</name>
</gene>
<evidence type="ECO:0000313" key="3">
    <source>
        <dbReference type="EMBL" id="PVH64247.1"/>
    </source>
</evidence>
<dbReference type="Gramene" id="PVH64247">
    <property type="protein sequence ID" value="PVH64247"/>
    <property type="gene ID" value="PAHAL_2G221500"/>
</dbReference>
<feature type="compositionally biased region" description="Pro residues" evidence="1">
    <location>
        <begin position="56"/>
        <end position="66"/>
    </location>
</feature>
<accession>A0A2T8KPX5</accession>
<feature type="chain" id="PRO_5015469512" evidence="2">
    <location>
        <begin position="17"/>
        <end position="415"/>
    </location>
</feature>
<proteinExistence type="predicted"/>